<proteinExistence type="predicted"/>
<reference evidence="1" key="2">
    <citation type="journal article" date="2015" name="Fish Shellfish Immunol.">
        <title>Early steps in the European eel (Anguilla anguilla)-Vibrio vulnificus interaction in the gills: Role of the RtxA13 toxin.</title>
        <authorList>
            <person name="Callol A."/>
            <person name="Pajuelo D."/>
            <person name="Ebbesson L."/>
            <person name="Teles M."/>
            <person name="MacKenzie S."/>
            <person name="Amaro C."/>
        </authorList>
    </citation>
    <scope>NUCLEOTIDE SEQUENCE</scope>
</reference>
<accession>A0A0E9WZ30</accession>
<sequence length="128" mass="14748">MSDKMCHAKKRKLNHYPCECPQDLQSEKLHCATPSAQGDERLVVKALWATGTQILHTGSLNLKARSNTFTHCFKLNEHHQFRFKKLYLTRDQVQNHTTASYHARTMLYLYRDATGLPAGRDGKSRAEF</sequence>
<protein>
    <submittedName>
        <fullName evidence="1">Uncharacterized protein</fullName>
    </submittedName>
</protein>
<name>A0A0E9WZ30_ANGAN</name>
<dbReference type="EMBL" id="GBXM01013864">
    <property type="protein sequence ID" value="JAH94713.1"/>
    <property type="molecule type" value="Transcribed_RNA"/>
</dbReference>
<organism evidence="1">
    <name type="scientific">Anguilla anguilla</name>
    <name type="common">European freshwater eel</name>
    <name type="synonym">Muraena anguilla</name>
    <dbReference type="NCBI Taxonomy" id="7936"/>
    <lineage>
        <taxon>Eukaryota</taxon>
        <taxon>Metazoa</taxon>
        <taxon>Chordata</taxon>
        <taxon>Craniata</taxon>
        <taxon>Vertebrata</taxon>
        <taxon>Euteleostomi</taxon>
        <taxon>Actinopterygii</taxon>
        <taxon>Neopterygii</taxon>
        <taxon>Teleostei</taxon>
        <taxon>Anguilliformes</taxon>
        <taxon>Anguillidae</taxon>
        <taxon>Anguilla</taxon>
    </lineage>
</organism>
<evidence type="ECO:0000313" key="1">
    <source>
        <dbReference type="EMBL" id="JAH94713.1"/>
    </source>
</evidence>
<reference evidence="1" key="1">
    <citation type="submission" date="2014-11" db="EMBL/GenBank/DDBJ databases">
        <authorList>
            <person name="Amaro Gonzalez C."/>
        </authorList>
    </citation>
    <scope>NUCLEOTIDE SEQUENCE</scope>
</reference>
<dbReference type="AlphaFoldDB" id="A0A0E9WZ30"/>